<keyword evidence="3" id="KW-0132">Cell division</keyword>
<dbReference type="SUPFAM" id="SSF55174">
    <property type="entry name" value="Alpha-L RNA-binding motif"/>
    <property type="match status" value="1"/>
</dbReference>
<dbReference type="Gene3D" id="3.30.70.330">
    <property type="match status" value="1"/>
</dbReference>
<evidence type="ECO:0000313" key="3">
    <source>
        <dbReference type="EMBL" id="QDJ27492.1"/>
    </source>
</evidence>
<dbReference type="SMART" id="SM00363">
    <property type="entry name" value="S4"/>
    <property type="match status" value="1"/>
</dbReference>
<accession>A0A7L4WEG1</accession>
<dbReference type="GO" id="GO:0051301">
    <property type="term" value="P:cell division"/>
    <property type="evidence" value="ECO:0007669"/>
    <property type="project" value="UniProtKB-KW"/>
</dbReference>
<dbReference type="InterPro" id="IPR002942">
    <property type="entry name" value="S4_RNA-bd"/>
</dbReference>
<name>A0A7L4WEG1_9LACT</name>
<dbReference type="Pfam" id="PF17774">
    <property type="entry name" value="YlmH_RBD"/>
    <property type="match status" value="1"/>
</dbReference>
<dbReference type="PROSITE" id="PS50889">
    <property type="entry name" value="S4"/>
    <property type="match status" value="1"/>
</dbReference>
<dbReference type="Gene3D" id="3.30.1370.160">
    <property type="match status" value="1"/>
</dbReference>
<dbReference type="Pfam" id="PF01479">
    <property type="entry name" value="S4"/>
    <property type="match status" value="1"/>
</dbReference>
<reference evidence="3 4" key="1">
    <citation type="submission" date="2016-09" db="EMBL/GenBank/DDBJ databases">
        <title>Lactic acid bacteria from MAP meat Genome sequencing and assembly.</title>
        <authorList>
            <person name="Behr J."/>
            <person name="Hilgarth M."/>
            <person name="Vogel R.F."/>
        </authorList>
    </citation>
    <scope>NUCLEOTIDE SEQUENCE [LARGE SCALE GENOMIC DNA]</scope>
    <source>
        <strain evidence="3 4">TMW21615</strain>
    </source>
</reference>
<dbReference type="InterPro" id="IPR048443">
    <property type="entry name" value="RqcP2_N"/>
</dbReference>
<dbReference type="Gene3D" id="3.10.290.10">
    <property type="entry name" value="RNA-binding S4 domain"/>
    <property type="match status" value="1"/>
</dbReference>
<proteinExistence type="predicted"/>
<dbReference type="InterPro" id="IPR040591">
    <property type="entry name" value="RqcP2_RBD"/>
</dbReference>
<feature type="domain" description="RNA-binding S4" evidence="2">
    <location>
        <begin position="186"/>
        <end position="248"/>
    </location>
</feature>
<dbReference type="RefSeq" id="WP_109835029.1">
    <property type="nucleotide sequence ID" value="NZ_CP017195.1"/>
</dbReference>
<dbReference type="KEGG" id="lpaa:BHS01_02445"/>
<dbReference type="Proteomes" id="UP000516280">
    <property type="component" value="Chromosome"/>
</dbReference>
<protein>
    <submittedName>
        <fullName evidence="3">Cell division protein</fullName>
    </submittedName>
</protein>
<dbReference type="AlphaFoldDB" id="A0A7L4WEG1"/>
<dbReference type="InterPro" id="IPR036986">
    <property type="entry name" value="S4_RNA-bd_sf"/>
</dbReference>
<dbReference type="Pfam" id="PF21278">
    <property type="entry name" value="YlmH_1st"/>
    <property type="match status" value="1"/>
</dbReference>
<evidence type="ECO:0000259" key="2">
    <source>
        <dbReference type="SMART" id="SM00363"/>
    </source>
</evidence>
<dbReference type="InterPro" id="IPR012677">
    <property type="entry name" value="Nucleotide-bd_a/b_plait_sf"/>
</dbReference>
<sequence>MSRDVYQHFRPSERVFIDKVIDWLEKVSDTYSIVVTDFLNPRQCFILEILMTSINNDELQVLTSASIVETEYVKLILAPSYYKLEILDFDLACLQIDFSSKFVTLKHSQILGTLLGETGLDRSKIGDISVHQSFAQVCVSKKLVTVFTESITKIARSGVKMKEISPNDFVRLPEQATNQVVLMSSLRIDKAIASVFDKSRSLSQDLIKSGKVKVNYAEVMQNDFEVRTGDLISIRGLGRVKIGQNLGLTKKDKVRIEVQIISSQK</sequence>
<dbReference type="GO" id="GO:0003723">
    <property type="term" value="F:RNA binding"/>
    <property type="evidence" value="ECO:0007669"/>
    <property type="project" value="UniProtKB-KW"/>
</dbReference>
<dbReference type="EMBL" id="CP017195">
    <property type="protein sequence ID" value="QDJ27492.1"/>
    <property type="molecule type" value="Genomic_DNA"/>
</dbReference>
<evidence type="ECO:0000256" key="1">
    <source>
        <dbReference type="PROSITE-ProRule" id="PRU00182"/>
    </source>
</evidence>
<gene>
    <name evidence="3" type="ORF">BHS01_02445</name>
</gene>
<evidence type="ECO:0000313" key="4">
    <source>
        <dbReference type="Proteomes" id="UP000516280"/>
    </source>
</evidence>
<dbReference type="CDD" id="cd00165">
    <property type="entry name" value="S4"/>
    <property type="match status" value="1"/>
</dbReference>
<keyword evidence="1" id="KW-0694">RNA-binding</keyword>
<dbReference type="PANTHER" id="PTHR13633">
    <property type="entry name" value="MITOCHONDRIAL TRANSCRIPTION RESCUE FACTOR 1"/>
    <property type="match status" value="1"/>
</dbReference>
<keyword evidence="3" id="KW-0131">Cell cycle</keyword>
<dbReference type="PANTHER" id="PTHR13633:SF3">
    <property type="entry name" value="MITOCHONDRIAL TRANSCRIPTION RESCUE FACTOR 1"/>
    <property type="match status" value="1"/>
</dbReference>
<organism evidence="3 4">
    <name type="scientific">Pseudolactococcus paracarnosus</name>
    <dbReference type="NCBI Taxonomy" id="2749962"/>
    <lineage>
        <taxon>Bacteria</taxon>
        <taxon>Bacillati</taxon>
        <taxon>Bacillota</taxon>
        <taxon>Bacilli</taxon>
        <taxon>Lactobacillales</taxon>
        <taxon>Streptococcaceae</taxon>
        <taxon>Pseudolactococcus</taxon>
    </lineage>
</organism>